<accession>A0A1H5XKJ2</accession>
<sequence>MSGAVVVQVLFGEGPPRGGDRLRAGHVAIHQEGAMVRVRPEGFQDVFAAVDHLVIIVGSDVPGKQLCLPGFVLRALHRVMDQPHGFLERRKHLIALGLVVLDEIAAQPEFIAGIGKGFRAQAQFRLDDGADDEAAIHHRPAQHAPQVGNCGRRPVEQTQIGRRDVEIVHLGIGHVAHALVVADRKRQEAGDHRAPVDHVAVEQLDRVGDLHQLLFRVDLVDQRIDAFGEIVGCGHLDIGAGRAFGGEVGGGFEIAIAFFMI</sequence>
<dbReference type="EMBL" id="FNVD01000011">
    <property type="protein sequence ID" value="SEG12281.1"/>
    <property type="molecule type" value="Genomic_DNA"/>
</dbReference>
<name>A0A1H5XKJ2_9RHOB</name>
<dbReference type="Proteomes" id="UP000236742">
    <property type="component" value="Unassembled WGS sequence"/>
</dbReference>
<organism evidence="1 2">
    <name type="scientific">Jhaorihella thermophila</name>
    <dbReference type="NCBI Taxonomy" id="488547"/>
    <lineage>
        <taxon>Bacteria</taxon>
        <taxon>Pseudomonadati</taxon>
        <taxon>Pseudomonadota</taxon>
        <taxon>Alphaproteobacteria</taxon>
        <taxon>Rhodobacterales</taxon>
        <taxon>Paracoccaceae</taxon>
        <taxon>Jhaorihella</taxon>
    </lineage>
</organism>
<keyword evidence="2" id="KW-1185">Reference proteome</keyword>
<evidence type="ECO:0000313" key="1">
    <source>
        <dbReference type="EMBL" id="SEG12281.1"/>
    </source>
</evidence>
<reference evidence="2" key="1">
    <citation type="submission" date="2016-10" db="EMBL/GenBank/DDBJ databases">
        <authorList>
            <person name="Varghese N."/>
            <person name="Submissions S."/>
        </authorList>
    </citation>
    <scope>NUCLEOTIDE SEQUENCE [LARGE SCALE GENOMIC DNA]</scope>
    <source>
        <strain evidence="2">DSM 23413</strain>
    </source>
</reference>
<gene>
    <name evidence="1" type="ORF">SAMN05421751_11194</name>
</gene>
<proteinExistence type="predicted"/>
<protein>
    <submittedName>
        <fullName evidence="1">Uncharacterized protein</fullName>
    </submittedName>
</protein>
<dbReference type="AlphaFoldDB" id="A0A1H5XKJ2"/>
<evidence type="ECO:0000313" key="2">
    <source>
        <dbReference type="Proteomes" id="UP000236742"/>
    </source>
</evidence>